<keyword evidence="5 6" id="KW-0472">Membrane</keyword>
<dbReference type="GO" id="GO:0005886">
    <property type="term" value="C:plasma membrane"/>
    <property type="evidence" value="ECO:0007669"/>
    <property type="project" value="TreeGrafter"/>
</dbReference>
<dbReference type="Pfam" id="PF01794">
    <property type="entry name" value="Ferric_reduct"/>
    <property type="match status" value="1"/>
</dbReference>
<reference evidence="8" key="1">
    <citation type="submission" date="2021-01" db="EMBL/GenBank/DDBJ databases">
        <title>A chromosome-scale assembly of European eel, Anguilla anguilla.</title>
        <authorList>
            <person name="Henkel C."/>
            <person name="Jong-Raadsen S.A."/>
            <person name="Dufour S."/>
            <person name="Weltzien F.-A."/>
            <person name="Palstra A.P."/>
            <person name="Pelster B."/>
            <person name="Spaink H.P."/>
            <person name="Van Den Thillart G.E."/>
            <person name="Jansen H."/>
            <person name="Zahm M."/>
            <person name="Klopp C."/>
            <person name="Cedric C."/>
            <person name="Louis A."/>
            <person name="Berthelot C."/>
            <person name="Parey E."/>
            <person name="Roest Crollius H."/>
            <person name="Montfort J."/>
            <person name="Robinson-Rechavi M."/>
            <person name="Bucao C."/>
            <person name="Bouchez O."/>
            <person name="Gislard M."/>
            <person name="Lluch J."/>
            <person name="Milhes M."/>
            <person name="Lampietro C."/>
            <person name="Lopez Roques C."/>
            <person name="Donnadieu C."/>
            <person name="Braasch I."/>
            <person name="Desvignes T."/>
            <person name="Postlethwait J."/>
            <person name="Bobe J."/>
            <person name="Guiguen Y."/>
            <person name="Dirks R."/>
        </authorList>
    </citation>
    <scope>NUCLEOTIDE SEQUENCE</scope>
    <source>
        <strain evidence="8">Tag_6206</strain>
        <tissue evidence="8">Liver</tissue>
    </source>
</reference>
<evidence type="ECO:0000313" key="8">
    <source>
        <dbReference type="EMBL" id="KAG5849940.1"/>
    </source>
</evidence>
<accession>A0A9D3MMD0</accession>
<sequence length="281" mass="32020">MPLFPRWRLPLKLAASVAGAAFLYTLLRDVLHPYVSQGRNECYRIPILVMNKTLPWSSITLLALVYLPGVLAAGLQLHRGTKYSRFPGWLDRWLSMRKQLGLIAFFLASLHAIYSLCYPMRRSYRYKLLNWAYQQVKQDKADAWVEDDVWRMEIYVSLGILGLAALALVAISSLPSVSDALNWREFQCVQRSLGYSALLLATAHALVYGWRKWVEPKHFVWYTPPSFILASLLPGVVLLAKGALLLPCVDRKLGRIRRGWERPRPLPLPPRQGGPAKQVEP</sequence>
<evidence type="ECO:0000256" key="4">
    <source>
        <dbReference type="ARBA" id="ARBA00022989"/>
    </source>
</evidence>
<organism evidence="8 9">
    <name type="scientific">Anguilla anguilla</name>
    <name type="common">European freshwater eel</name>
    <name type="synonym">Muraena anguilla</name>
    <dbReference type="NCBI Taxonomy" id="7936"/>
    <lineage>
        <taxon>Eukaryota</taxon>
        <taxon>Metazoa</taxon>
        <taxon>Chordata</taxon>
        <taxon>Craniata</taxon>
        <taxon>Vertebrata</taxon>
        <taxon>Euteleostomi</taxon>
        <taxon>Actinopterygii</taxon>
        <taxon>Neopterygii</taxon>
        <taxon>Teleostei</taxon>
        <taxon>Anguilliformes</taxon>
        <taxon>Anguillidae</taxon>
        <taxon>Anguilla</taxon>
    </lineage>
</organism>
<keyword evidence="3 6" id="KW-0812">Transmembrane</keyword>
<feature type="domain" description="Ferric oxidoreductase" evidence="7">
    <location>
        <begin position="59"/>
        <end position="192"/>
    </location>
</feature>
<feature type="transmembrane region" description="Helical" evidence="6">
    <location>
        <begin position="56"/>
        <end position="78"/>
    </location>
</feature>
<evidence type="ECO:0000256" key="6">
    <source>
        <dbReference type="SAM" id="Phobius"/>
    </source>
</evidence>
<proteinExistence type="inferred from homology"/>
<name>A0A9D3MMD0_ANGAN</name>
<keyword evidence="4 6" id="KW-1133">Transmembrane helix</keyword>
<evidence type="ECO:0000256" key="1">
    <source>
        <dbReference type="ARBA" id="ARBA00004141"/>
    </source>
</evidence>
<dbReference type="AlphaFoldDB" id="A0A9D3MMD0"/>
<comment type="similarity">
    <text evidence="2">Belongs to the STEAP family.</text>
</comment>
<feature type="transmembrane region" description="Helical" evidence="6">
    <location>
        <begin position="192"/>
        <end position="210"/>
    </location>
</feature>
<dbReference type="EMBL" id="JAFIRN010000004">
    <property type="protein sequence ID" value="KAG5849940.1"/>
    <property type="molecule type" value="Genomic_DNA"/>
</dbReference>
<feature type="transmembrane region" description="Helical" evidence="6">
    <location>
        <begin position="154"/>
        <end position="171"/>
    </location>
</feature>
<comment type="caution">
    <text evidence="8">The sequence shown here is derived from an EMBL/GenBank/DDBJ whole genome shotgun (WGS) entry which is preliminary data.</text>
</comment>
<dbReference type="InterPro" id="IPR013130">
    <property type="entry name" value="Fe3_Rdtase_TM_dom"/>
</dbReference>
<evidence type="ECO:0000256" key="3">
    <source>
        <dbReference type="ARBA" id="ARBA00022692"/>
    </source>
</evidence>
<dbReference type="PANTHER" id="PTHR14239">
    <property type="entry name" value="DUDULIN-RELATED"/>
    <property type="match status" value="1"/>
</dbReference>
<protein>
    <recommendedName>
        <fullName evidence="7">Ferric oxidoreductase domain-containing protein</fullName>
    </recommendedName>
</protein>
<evidence type="ECO:0000313" key="9">
    <source>
        <dbReference type="Proteomes" id="UP001044222"/>
    </source>
</evidence>
<dbReference type="InterPro" id="IPR051267">
    <property type="entry name" value="STEAP_metalloreductase"/>
</dbReference>
<evidence type="ECO:0000259" key="7">
    <source>
        <dbReference type="Pfam" id="PF01794"/>
    </source>
</evidence>
<gene>
    <name evidence="8" type="ORF">ANANG_G00077030</name>
</gene>
<dbReference type="PANTHER" id="PTHR14239:SF3">
    <property type="entry name" value="METALLOREDUCTASE STEAP1-RELATED"/>
    <property type="match status" value="1"/>
</dbReference>
<keyword evidence="9" id="KW-1185">Reference proteome</keyword>
<evidence type="ECO:0000256" key="5">
    <source>
        <dbReference type="ARBA" id="ARBA00023136"/>
    </source>
</evidence>
<dbReference type="GO" id="GO:0005768">
    <property type="term" value="C:endosome"/>
    <property type="evidence" value="ECO:0007669"/>
    <property type="project" value="TreeGrafter"/>
</dbReference>
<comment type="subcellular location">
    <subcellularLocation>
        <location evidence="1">Membrane</location>
        <topology evidence="1">Multi-pass membrane protein</topology>
    </subcellularLocation>
</comment>
<feature type="transmembrane region" description="Helical" evidence="6">
    <location>
        <begin position="99"/>
        <end position="121"/>
    </location>
</feature>
<evidence type="ECO:0000256" key="2">
    <source>
        <dbReference type="ARBA" id="ARBA00007729"/>
    </source>
</evidence>
<feature type="transmembrane region" description="Helical" evidence="6">
    <location>
        <begin position="226"/>
        <end position="249"/>
    </location>
</feature>
<dbReference type="Proteomes" id="UP001044222">
    <property type="component" value="Unassembled WGS sequence"/>
</dbReference>